<dbReference type="STRING" id="50376.A0A517LFD3"/>
<keyword evidence="3" id="KW-1185">Reference proteome</keyword>
<gene>
    <name evidence="2" type="ORF">FKW77_004679</name>
</gene>
<evidence type="ECO:0000313" key="2">
    <source>
        <dbReference type="EMBL" id="QDS74349.1"/>
    </source>
</evidence>
<organism evidence="2 3">
    <name type="scientific">Venturia effusa</name>
    <dbReference type="NCBI Taxonomy" id="50376"/>
    <lineage>
        <taxon>Eukaryota</taxon>
        <taxon>Fungi</taxon>
        <taxon>Dikarya</taxon>
        <taxon>Ascomycota</taxon>
        <taxon>Pezizomycotina</taxon>
        <taxon>Dothideomycetes</taxon>
        <taxon>Pleosporomycetidae</taxon>
        <taxon>Venturiales</taxon>
        <taxon>Venturiaceae</taxon>
        <taxon>Venturia</taxon>
    </lineage>
</organism>
<dbReference type="OrthoDB" id="265717at2759"/>
<reference evidence="2 3" key="1">
    <citation type="submission" date="2019-07" db="EMBL/GenBank/DDBJ databases">
        <title>Finished genome of Venturia effusa.</title>
        <authorList>
            <person name="Young C.A."/>
            <person name="Cox M.P."/>
            <person name="Ganley A.R.D."/>
            <person name="David W.J."/>
        </authorList>
    </citation>
    <scope>NUCLEOTIDE SEQUENCE [LARGE SCALE GENOMIC DNA]</scope>
    <source>
        <strain evidence="3">albino</strain>
    </source>
</reference>
<keyword evidence="1" id="KW-0732">Signal</keyword>
<dbReference type="Proteomes" id="UP000316270">
    <property type="component" value="Chromosome 11"/>
</dbReference>
<proteinExistence type="predicted"/>
<accession>A0A517LFD3</accession>
<dbReference type="EMBL" id="CP042195">
    <property type="protein sequence ID" value="QDS74349.1"/>
    <property type="molecule type" value="Genomic_DNA"/>
</dbReference>
<name>A0A517LFD3_9PEZI</name>
<dbReference type="AlphaFoldDB" id="A0A517LFD3"/>
<sequence>MKFTTTLLFFILTLTASARKHELCCCWGWTVCGTQECNYEAADAVVRSSEGRFIKSNREWDKGEKAPLGGPKGWFYAADKTAGDDNFIGGNEAMRLCMKIHLTGKCFCPKDKNSKTMDWKNLPSPGSPGKPPAGHPKRMIMERSANVKARAEAATNWGPLPLKPRASVEFPFIDLLSDNETPFRWVPDMFLTSTNELGINASREYGGEVYPATFEPACDDYAPVPASKDGSTYFKASAANASLTAIFTSVSAQKQDQLPTLFFIKVVNQPVFGDGKFCDGQVRMFNTSLSTGSYAPKAISASIRVVMPTIFTQVPGGRMYWDDATGMQVDTPFIEQNLVPCEGFRGYI</sequence>
<feature type="signal peptide" evidence="1">
    <location>
        <begin position="1"/>
        <end position="18"/>
    </location>
</feature>
<feature type="chain" id="PRO_5021871143" evidence="1">
    <location>
        <begin position="19"/>
        <end position="348"/>
    </location>
</feature>
<protein>
    <submittedName>
        <fullName evidence="2">Uncharacterized protein</fullName>
    </submittedName>
</protein>
<evidence type="ECO:0000313" key="3">
    <source>
        <dbReference type="Proteomes" id="UP000316270"/>
    </source>
</evidence>
<evidence type="ECO:0000256" key="1">
    <source>
        <dbReference type="SAM" id="SignalP"/>
    </source>
</evidence>